<dbReference type="RefSeq" id="WP_211975662.1">
    <property type="nucleotide sequence ID" value="NZ_CBFHAM010000043.1"/>
</dbReference>
<sequence length="349" mass="37596">MEKIKYLIYPFLIAAGLCVISCTKENDYKKFVKDGERSYPGRADTVIVQAGNKRIQLRVVLGPDPLITKIKTYWNNSADSLETPVVRTNGDTVNIILNSHLNEGTNNFEVYTYNSKGDRSVVTNATGNMYGDNYMSAVVNRKISSVLQSGAGATINWSPAITGEQRIEVNYTDETGAAQSLAVLPTQTATQIASYKLGTDISYRSVYAPEPNSFDVFSADYSKVSIFTAASTGYFYHPSSPRALSSTKTMFSSGANGVIVDLGDLGGSGYKALITVNADNTLTITAAPGAAGAPYLMFTSDLPAPYTAAWAGSPSCNNTYNPATKTYKVRYGYGSAGAYRVTEELLVRN</sequence>
<protein>
    <submittedName>
        <fullName evidence="1">DUF4998 domain-containing protein</fullName>
    </submittedName>
</protein>
<dbReference type="EMBL" id="JAGTXB010000015">
    <property type="protein sequence ID" value="MBS0030522.1"/>
    <property type="molecule type" value="Genomic_DNA"/>
</dbReference>
<name>A0ABS5J7Y2_9BACT</name>
<accession>A0ABS5J7Y2</accession>
<evidence type="ECO:0000313" key="2">
    <source>
        <dbReference type="Proteomes" id="UP000676386"/>
    </source>
</evidence>
<comment type="caution">
    <text evidence="1">The sequence shown here is derived from an EMBL/GenBank/DDBJ whole genome shotgun (WGS) entry which is preliminary data.</text>
</comment>
<organism evidence="1 2">
    <name type="scientific">Chitinophaga hostae</name>
    <dbReference type="NCBI Taxonomy" id="2831022"/>
    <lineage>
        <taxon>Bacteria</taxon>
        <taxon>Pseudomonadati</taxon>
        <taxon>Bacteroidota</taxon>
        <taxon>Chitinophagia</taxon>
        <taxon>Chitinophagales</taxon>
        <taxon>Chitinophagaceae</taxon>
        <taxon>Chitinophaga</taxon>
    </lineage>
</organism>
<dbReference type="Pfam" id="PF16389">
    <property type="entry name" value="DUF4998"/>
    <property type="match status" value="1"/>
</dbReference>
<keyword evidence="2" id="KW-1185">Reference proteome</keyword>
<gene>
    <name evidence="1" type="ORF">KE626_24560</name>
</gene>
<dbReference type="Proteomes" id="UP000676386">
    <property type="component" value="Unassembled WGS sequence"/>
</dbReference>
<evidence type="ECO:0000313" key="1">
    <source>
        <dbReference type="EMBL" id="MBS0030522.1"/>
    </source>
</evidence>
<proteinExistence type="predicted"/>
<reference evidence="1 2" key="1">
    <citation type="submission" date="2021-04" db="EMBL/GenBank/DDBJ databases">
        <title>Chitinophaga sp. nov., isolated from the rhizosphere soil.</title>
        <authorList>
            <person name="He S."/>
        </authorList>
    </citation>
    <scope>NUCLEOTIDE SEQUENCE [LARGE SCALE GENOMIC DNA]</scope>
    <source>
        <strain evidence="1 2">2R12</strain>
    </source>
</reference>